<dbReference type="AlphaFoldDB" id="A0ABD2XBR0"/>
<evidence type="ECO:0000256" key="4">
    <source>
        <dbReference type="ARBA" id="ARBA00023274"/>
    </source>
</evidence>
<dbReference type="PANTHER" id="PTHR13014:SF3">
    <property type="entry name" value="LARGE RIBOSOMAL SUBUNIT PROTEIN ML65"/>
    <property type="match status" value="1"/>
</dbReference>
<dbReference type="Pfam" id="PF07147">
    <property type="entry name" value="PDCD9"/>
    <property type="match status" value="1"/>
</dbReference>
<gene>
    <name evidence="5" type="ORF">TKK_004623</name>
</gene>
<evidence type="ECO:0000256" key="1">
    <source>
        <dbReference type="ARBA" id="ARBA00004173"/>
    </source>
</evidence>
<comment type="subcellular location">
    <subcellularLocation>
        <location evidence="1">Mitochondrion</location>
    </subcellularLocation>
</comment>
<keyword evidence="6" id="KW-1185">Reference proteome</keyword>
<dbReference type="PANTHER" id="PTHR13014">
    <property type="entry name" value="MITOCHONDRIAL 28S RIBOSOMAL PROTEIN S30/P52 PRO-APOTOTIC PROTEIN"/>
    <property type="match status" value="1"/>
</dbReference>
<keyword evidence="3" id="KW-0496">Mitochondrion</keyword>
<reference evidence="5 6" key="1">
    <citation type="journal article" date="2024" name="bioRxiv">
        <title>A reference genome for Trichogramma kaykai: A tiny desert-dwelling parasitoid wasp with competing sex-ratio distorters.</title>
        <authorList>
            <person name="Culotta J."/>
            <person name="Lindsey A.R."/>
        </authorList>
    </citation>
    <scope>NUCLEOTIDE SEQUENCE [LARGE SCALE GENOMIC DNA]</scope>
    <source>
        <strain evidence="5 6">KSX58</strain>
    </source>
</reference>
<protein>
    <recommendedName>
        <fullName evidence="7">28S ribosomal protein S30, mitochondrial</fullName>
    </recommendedName>
</protein>
<keyword evidence="2" id="KW-0689">Ribosomal protein</keyword>
<comment type="caution">
    <text evidence="5">The sequence shown here is derived from an EMBL/GenBank/DDBJ whole genome shotgun (WGS) entry which is preliminary data.</text>
</comment>
<name>A0ABD2XBR0_9HYME</name>
<dbReference type="InterPro" id="IPR039982">
    <property type="entry name" value="Ribosomal_mL65"/>
</dbReference>
<dbReference type="InterPro" id="IPR010793">
    <property type="entry name" value="Ribosomal_mL37/mL65"/>
</dbReference>
<keyword evidence="4" id="KW-0687">Ribonucleoprotein</keyword>
<dbReference type="GO" id="GO:0005739">
    <property type="term" value="C:mitochondrion"/>
    <property type="evidence" value="ECO:0007669"/>
    <property type="project" value="UniProtKB-SubCell"/>
</dbReference>
<sequence>MQCCKAKARLAIRLTPSVRFVGVDVQFKNVPSSYKYTGYYKKARLIDPESEPSFIPLKCYNPPQIDENGCLTLPVMEYTREARKRRARELWHEKVRKLDTVEEKIFELSMPRYYGWKTYQLGEELVMYDALPKTQYMTQTHIASEPGLPSHYDQILDAETIDATVRDIKDQVEESLVFEYNYRKQDYQFSLKELEDKTLQENIRTKAISEQINRILMSSLSMKYPHLMESQIDIDPRIEAFWFFGGFEVPPLIKKARKSKENSKEWADEPVNQQLQYKGKPILQVRHQLPLREIMSMEATKDTSWEIPVEDLDPRTVGYKKLYEHASIIPGFWPGDPNEFGLVSYHNMGYLHKRHETYEDREDAIKSQAILANFAWLYGQACYQGFSTFHNPTYPLVNQAVITNGQEWNFSVYQLNTTTMHIDAINENETRNMCWVTEPIKLFECIEDDKVKGFNDEVLKNLIKFYANVPQVREGVDMKPHLVKEKLVANIEDPERRKWLDERYKHLLSNRPRHRLVPEIYDWQRIYMIDNKTRPLDKRRDWWQFKKHVFRRRLDDHTPPYIPKKQREDPKSRKKWAKMYYPYVHPKEMVDPHNIKEIERPVQGEPEIVPPWPKHN</sequence>
<dbReference type="GO" id="GO:1990904">
    <property type="term" value="C:ribonucleoprotein complex"/>
    <property type="evidence" value="ECO:0007669"/>
    <property type="project" value="UniProtKB-KW"/>
</dbReference>
<evidence type="ECO:0008006" key="7">
    <source>
        <dbReference type="Google" id="ProtNLM"/>
    </source>
</evidence>
<evidence type="ECO:0000256" key="3">
    <source>
        <dbReference type="ARBA" id="ARBA00023128"/>
    </source>
</evidence>
<dbReference type="EMBL" id="JBJJXI010000034">
    <property type="protein sequence ID" value="KAL3402699.1"/>
    <property type="molecule type" value="Genomic_DNA"/>
</dbReference>
<evidence type="ECO:0000256" key="2">
    <source>
        <dbReference type="ARBA" id="ARBA00022980"/>
    </source>
</evidence>
<accession>A0ABD2XBR0</accession>
<dbReference type="Proteomes" id="UP001627154">
    <property type="component" value="Unassembled WGS sequence"/>
</dbReference>
<proteinExistence type="predicted"/>
<dbReference type="GO" id="GO:0005840">
    <property type="term" value="C:ribosome"/>
    <property type="evidence" value="ECO:0007669"/>
    <property type="project" value="UniProtKB-KW"/>
</dbReference>
<evidence type="ECO:0000313" key="6">
    <source>
        <dbReference type="Proteomes" id="UP001627154"/>
    </source>
</evidence>
<organism evidence="5 6">
    <name type="scientific">Trichogramma kaykai</name>
    <dbReference type="NCBI Taxonomy" id="54128"/>
    <lineage>
        <taxon>Eukaryota</taxon>
        <taxon>Metazoa</taxon>
        <taxon>Ecdysozoa</taxon>
        <taxon>Arthropoda</taxon>
        <taxon>Hexapoda</taxon>
        <taxon>Insecta</taxon>
        <taxon>Pterygota</taxon>
        <taxon>Neoptera</taxon>
        <taxon>Endopterygota</taxon>
        <taxon>Hymenoptera</taxon>
        <taxon>Apocrita</taxon>
        <taxon>Proctotrupomorpha</taxon>
        <taxon>Chalcidoidea</taxon>
        <taxon>Trichogrammatidae</taxon>
        <taxon>Trichogramma</taxon>
    </lineage>
</organism>
<evidence type="ECO:0000313" key="5">
    <source>
        <dbReference type="EMBL" id="KAL3402699.1"/>
    </source>
</evidence>